<evidence type="ECO:0000313" key="1">
    <source>
        <dbReference type="EMBL" id="APF37662.1"/>
    </source>
</evidence>
<dbReference type="Proteomes" id="UP000182703">
    <property type="component" value="Chromosome"/>
</dbReference>
<keyword evidence="2" id="KW-1185">Reference proteome</keyword>
<gene>
    <name evidence="1" type="ORF">BOQ54_10260</name>
</gene>
<dbReference type="RefSeq" id="WP_055458153.1">
    <property type="nucleotide sequence ID" value="NZ_LQQT01000001.1"/>
</dbReference>
<organism evidence="1 2">
    <name type="scientific">Chelatococcus daeguensis</name>
    <dbReference type="NCBI Taxonomy" id="444444"/>
    <lineage>
        <taxon>Bacteria</taxon>
        <taxon>Pseudomonadati</taxon>
        <taxon>Pseudomonadota</taxon>
        <taxon>Alphaproteobacteria</taxon>
        <taxon>Hyphomicrobiales</taxon>
        <taxon>Chelatococcaceae</taxon>
        <taxon>Chelatococcus</taxon>
    </lineage>
</organism>
<reference evidence="1 2" key="1">
    <citation type="submission" date="2016-11" db="EMBL/GenBank/DDBJ databases">
        <title>Complete genome sequence of the aerobically denitrifying bacterium Chelatococcus daeguensis TAD1.</title>
        <authorList>
            <person name="Yang Y."/>
            <person name="Huang S."/>
            <person name="Lin E."/>
        </authorList>
    </citation>
    <scope>NUCLEOTIDE SEQUENCE [LARGE SCALE GENOMIC DNA]</scope>
    <source>
        <strain evidence="1 2">TAD1</strain>
    </source>
</reference>
<sequence length="77" mass="7682">MACFASFTIVAAARVGAEKLAALTVDAAACSSLGCGTGAGYEAVACIRPERAVAAPVIRVDWPPAGDRCARSVSPVS</sequence>
<protein>
    <submittedName>
        <fullName evidence="1">Uncharacterized protein</fullName>
    </submittedName>
</protein>
<name>A0AAC9JPB9_9HYPH</name>
<accession>A0AAC9JPB9</accession>
<dbReference type="AlphaFoldDB" id="A0AAC9JPB9"/>
<evidence type="ECO:0000313" key="2">
    <source>
        <dbReference type="Proteomes" id="UP000182703"/>
    </source>
</evidence>
<dbReference type="EMBL" id="CP018095">
    <property type="protein sequence ID" value="APF37662.1"/>
    <property type="molecule type" value="Genomic_DNA"/>
</dbReference>
<proteinExistence type="predicted"/>
<dbReference type="KEGG" id="cdq:BOQ54_10260"/>